<proteinExistence type="predicted"/>
<dbReference type="STRING" id="906689.A0A2I0WVJ0"/>
<reference evidence="1 2" key="1">
    <citation type="journal article" date="2016" name="Sci. Rep.">
        <title>The Dendrobium catenatum Lindl. genome sequence provides insights into polysaccharide synthase, floral development and adaptive evolution.</title>
        <authorList>
            <person name="Zhang G.Q."/>
            <person name="Xu Q."/>
            <person name="Bian C."/>
            <person name="Tsai W.C."/>
            <person name="Yeh C.M."/>
            <person name="Liu K.W."/>
            <person name="Yoshida K."/>
            <person name="Zhang L.S."/>
            <person name="Chang S.B."/>
            <person name="Chen F."/>
            <person name="Shi Y."/>
            <person name="Su Y.Y."/>
            <person name="Zhang Y.Q."/>
            <person name="Chen L.J."/>
            <person name="Yin Y."/>
            <person name="Lin M."/>
            <person name="Huang H."/>
            <person name="Deng H."/>
            <person name="Wang Z.W."/>
            <person name="Zhu S.L."/>
            <person name="Zhao X."/>
            <person name="Deng C."/>
            <person name="Niu S.C."/>
            <person name="Huang J."/>
            <person name="Wang M."/>
            <person name="Liu G.H."/>
            <person name="Yang H.J."/>
            <person name="Xiao X.J."/>
            <person name="Hsiao Y.Y."/>
            <person name="Wu W.L."/>
            <person name="Chen Y.Y."/>
            <person name="Mitsuda N."/>
            <person name="Ohme-Takagi M."/>
            <person name="Luo Y.B."/>
            <person name="Van de Peer Y."/>
            <person name="Liu Z.J."/>
        </authorList>
    </citation>
    <scope>NUCLEOTIDE SEQUENCE [LARGE SCALE GENOMIC DNA]</scope>
    <source>
        <tissue evidence="1">The whole plant</tissue>
    </source>
</reference>
<dbReference type="Proteomes" id="UP000233837">
    <property type="component" value="Unassembled WGS sequence"/>
</dbReference>
<accession>A0A2I0WVJ0</accession>
<reference evidence="1 2" key="2">
    <citation type="journal article" date="2017" name="Nature">
        <title>The Apostasia genome and the evolution of orchids.</title>
        <authorList>
            <person name="Zhang G.Q."/>
            <person name="Liu K.W."/>
            <person name="Li Z."/>
            <person name="Lohaus R."/>
            <person name="Hsiao Y.Y."/>
            <person name="Niu S.C."/>
            <person name="Wang J.Y."/>
            <person name="Lin Y.C."/>
            <person name="Xu Q."/>
            <person name="Chen L.J."/>
            <person name="Yoshida K."/>
            <person name="Fujiwara S."/>
            <person name="Wang Z.W."/>
            <person name="Zhang Y.Q."/>
            <person name="Mitsuda N."/>
            <person name="Wang M."/>
            <person name="Liu G.H."/>
            <person name="Pecoraro L."/>
            <person name="Huang H.X."/>
            <person name="Xiao X.J."/>
            <person name="Lin M."/>
            <person name="Wu X.Y."/>
            <person name="Wu W.L."/>
            <person name="Chen Y.Y."/>
            <person name="Chang S.B."/>
            <person name="Sakamoto S."/>
            <person name="Ohme-Takagi M."/>
            <person name="Yagi M."/>
            <person name="Zeng S.J."/>
            <person name="Shen C.Y."/>
            <person name="Yeh C.M."/>
            <person name="Luo Y.B."/>
            <person name="Tsai W.C."/>
            <person name="Van de Peer Y."/>
            <person name="Liu Z.J."/>
        </authorList>
    </citation>
    <scope>NUCLEOTIDE SEQUENCE [LARGE SCALE GENOMIC DNA]</scope>
    <source>
        <tissue evidence="1">The whole plant</tissue>
    </source>
</reference>
<gene>
    <name evidence="1" type="ORF">MA16_Dca026247</name>
</gene>
<sequence length="144" mass="16537">MNGGRRRKERKKERFSLLGELGGRPVAPWREEEREMRGGIVDLAERCVAAEMISFVAQILHRSKAYFQSRLFQQNAALIEDFFGNLDRPERSGIVRDDQYRICGQRGSSQDEIWPMDQKGKKVESATDFSMTSGNMKKFADMVA</sequence>
<evidence type="ECO:0000313" key="1">
    <source>
        <dbReference type="EMBL" id="PKU79672.1"/>
    </source>
</evidence>
<dbReference type="EMBL" id="KZ502428">
    <property type="protein sequence ID" value="PKU79672.1"/>
    <property type="molecule type" value="Genomic_DNA"/>
</dbReference>
<organism evidence="1 2">
    <name type="scientific">Dendrobium catenatum</name>
    <dbReference type="NCBI Taxonomy" id="906689"/>
    <lineage>
        <taxon>Eukaryota</taxon>
        <taxon>Viridiplantae</taxon>
        <taxon>Streptophyta</taxon>
        <taxon>Embryophyta</taxon>
        <taxon>Tracheophyta</taxon>
        <taxon>Spermatophyta</taxon>
        <taxon>Magnoliopsida</taxon>
        <taxon>Liliopsida</taxon>
        <taxon>Asparagales</taxon>
        <taxon>Orchidaceae</taxon>
        <taxon>Epidendroideae</taxon>
        <taxon>Malaxideae</taxon>
        <taxon>Dendrobiinae</taxon>
        <taxon>Dendrobium</taxon>
    </lineage>
</organism>
<protein>
    <submittedName>
        <fullName evidence="1">Uncharacterized protein</fullName>
    </submittedName>
</protein>
<name>A0A2I0WVJ0_9ASPA</name>
<dbReference type="AlphaFoldDB" id="A0A2I0WVJ0"/>
<evidence type="ECO:0000313" key="2">
    <source>
        <dbReference type="Proteomes" id="UP000233837"/>
    </source>
</evidence>
<keyword evidence="2" id="KW-1185">Reference proteome</keyword>